<dbReference type="AlphaFoldDB" id="A0A6A3II70"/>
<proteinExistence type="predicted"/>
<feature type="compositionally biased region" description="Acidic residues" evidence="1">
    <location>
        <begin position="278"/>
        <end position="291"/>
    </location>
</feature>
<evidence type="ECO:0000256" key="1">
    <source>
        <dbReference type="SAM" id="MobiDB-lite"/>
    </source>
</evidence>
<evidence type="ECO:0000313" key="3">
    <source>
        <dbReference type="Proteomes" id="UP000435112"/>
    </source>
</evidence>
<name>A0A6A3II70_9STRA</name>
<feature type="region of interest" description="Disordered" evidence="1">
    <location>
        <begin position="42"/>
        <end position="295"/>
    </location>
</feature>
<organism evidence="2 3">
    <name type="scientific">Phytophthora rubi</name>
    <dbReference type="NCBI Taxonomy" id="129364"/>
    <lineage>
        <taxon>Eukaryota</taxon>
        <taxon>Sar</taxon>
        <taxon>Stramenopiles</taxon>
        <taxon>Oomycota</taxon>
        <taxon>Peronosporomycetes</taxon>
        <taxon>Peronosporales</taxon>
        <taxon>Peronosporaceae</taxon>
        <taxon>Phytophthora</taxon>
    </lineage>
</organism>
<dbReference type="Proteomes" id="UP000435112">
    <property type="component" value="Unassembled WGS sequence"/>
</dbReference>
<feature type="compositionally biased region" description="Basic residues" evidence="1">
    <location>
        <begin position="202"/>
        <end position="225"/>
    </location>
</feature>
<protein>
    <submittedName>
        <fullName evidence="2">Uncharacterized protein</fullName>
    </submittedName>
</protein>
<reference evidence="2 3" key="1">
    <citation type="submission" date="2018-09" db="EMBL/GenBank/DDBJ databases">
        <title>Genomic investigation of the strawberry pathogen Phytophthora fragariae indicates pathogenicity is determined by transcriptional variation in three key races.</title>
        <authorList>
            <person name="Adams T.M."/>
            <person name="Armitage A.D."/>
            <person name="Sobczyk M.K."/>
            <person name="Bates H.J."/>
            <person name="Dunwell J.M."/>
            <person name="Nellist C.F."/>
            <person name="Harrison R.J."/>
        </authorList>
    </citation>
    <scope>NUCLEOTIDE SEQUENCE [LARGE SCALE GENOMIC DNA]</scope>
    <source>
        <strain evidence="2 3">SCRP324</strain>
    </source>
</reference>
<sequence length="552" mass="59966">MLQRLYSDAEQRDEEKAAVSVATVRPAMAAARYVYANMADHDEGGEQGAVRKTGEGARTSVSNPGNDPNGEGRLGGKAESRRATTSKSTKKAVDEIYEEEMRECASTTAEATDSAMAMAVASRSPTTEARNSAATPTPITATRPDDSAGVSDATKLADVEATPQAAGDTSTVEAPSLSAGQSSAETEKTPEAADEVIGQIRLARRKARKQAKRQRVKRALAKRKGREQVEEAEQSRRALQEANERRSGRQTRVTGRSSEAVRVSLVQRRHVEQGEQKSEEDDTAASVEADDGLPTATVEVAGERRRIKLDSCARYTIAGTEWMQYGDKVCGRAPVDYVEDIGGFLLDVIGVWHFRLRSSFDEVIEIDACIVAGCTTEFLVGVDFMRAHGAVMDFQKSEVRYRDKGRAVVVPFRTYDKEGGARVAVVRMLRKTELGGRTVTPVAIAVPAEDGERGVFLPTKRTGAVMLAATVTTAKGGYAWVPAVNSHDKPMRLPSKKELGTWVPLDDDTTVMNMDHEASSDELEQWVDGLGDSVTPLECEDEIEVIVPQLRR</sequence>
<feature type="compositionally biased region" description="Low complexity" evidence="1">
    <location>
        <begin position="133"/>
        <end position="142"/>
    </location>
</feature>
<feature type="compositionally biased region" description="Polar residues" evidence="1">
    <location>
        <begin position="123"/>
        <end position="132"/>
    </location>
</feature>
<feature type="compositionally biased region" description="Polar residues" evidence="1">
    <location>
        <begin position="167"/>
        <end position="184"/>
    </location>
</feature>
<feature type="compositionally biased region" description="Basic and acidic residues" evidence="1">
    <location>
        <begin position="226"/>
        <end position="247"/>
    </location>
</feature>
<dbReference type="EMBL" id="QXFU01002996">
    <property type="protein sequence ID" value="KAE8979403.1"/>
    <property type="molecule type" value="Genomic_DNA"/>
</dbReference>
<comment type="caution">
    <text evidence="2">The sequence shown here is derived from an EMBL/GenBank/DDBJ whole genome shotgun (WGS) entry which is preliminary data.</text>
</comment>
<feature type="region of interest" description="Disordered" evidence="1">
    <location>
        <begin position="1"/>
        <end position="20"/>
    </location>
</feature>
<evidence type="ECO:0000313" key="2">
    <source>
        <dbReference type="EMBL" id="KAE8979403.1"/>
    </source>
</evidence>
<gene>
    <name evidence="2" type="ORF">PR002_g24425</name>
</gene>
<feature type="compositionally biased region" description="Basic and acidic residues" evidence="1">
    <location>
        <begin position="7"/>
        <end position="17"/>
    </location>
</feature>
<dbReference type="OrthoDB" id="119884at2759"/>
<accession>A0A6A3II70</accession>